<dbReference type="Gene3D" id="3.50.50.60">
    <property type="entry name" value="FAD/NAD(P)-binding domain"/>
    <property type="match status" value="2"/>
</dbReference>
<evidence type="ECO:0000259" key="8">
    <source>
        <dbReference type="Pfam" id="PF01494"/>
    </source>
</evidence>
<evidence type="ECO:0000313" key="9">
    <source>
        <dbReference type="EMBL" id="CAL1241429.1"/>
    </source>
</evidence>
<evidence type="ECO:0000256" key="2">
    <source>
        <dbReference type="ARBA" id="ARBA00004749"/>
    </source>
</evidence>
<dbReference type="EMBL" id="OZ026884">
    <property type="protein sequence ID" value="CAL1241429.1"/>
    <property type="molecule type" value="Genomic_DNA"/>
</dbReference>
<dbReference type="InterPro" id="IPR051205">
    <property type="entry name" value="UbiH/COQ6_monooxygenase"/>
</dbReference>
<name>A0ABM9NLB1_9GAMM</name>
<dbReference type="Pfam" id="PF01494">
    <property type="entry name" value="FAD_binding_3"/>
    <property type="match status" value="1"/>
</dbReference>
<protein>
    <submittedName>
        <fullName evidence="9">3-demethoxyubiquinol 3-hydroxylase</fullName>
        <ecNumber evidence="9">1.14.99.60</ecNumber>
    </submittedName>
</protein>
<accession>A0ABM9NLB1</accession>
<dbReference type="Proteomes" id="UP001497493">
    <property type="component" value="Chromosome"/>
</dbReference>
<dbReference type="InterPro" id="IPR018168">
    <property type="entry name" value="Ubi_Hdrlase_CS"/>
</dbReference>
<evidence type="ECO:0000256" key="1">
    <source>
        <dbReference type="ARBA" id="ARBA00001974"/>
    </source>
</evidence>
<evidence type="ECO:0000313" key="10">
    <source>
        <dbReference type="Proteomes" id="UP001497493"/>
    </source>
</evidence>
<dbReference type="PANTHER" id="PTHR43876:SF10">
    <property type="entry name" value="3-DEMETHOXYUBIQUINOL 3-HYDROXYLASE"/>
    <property type="match status" value="1"/>
</dbReference>
<dbReference type="InterPro" id="IPR002938">
    <property type="entry name" value="FAD-bd"/>
</dbReference>
<gene>
    <name evidence="9" type="primary">ubiF</name>
    <name evidence="9" type="ORF">MECH1_V1_2653</name>
</gene>
<keyword evidence="4" id="KW-0285">Flavoprotein</keyword>
<keyword evidence="5" id="KW-0274">FAD</keyword>
<proteinExistence type="inferred from homology"/>
<keyword evidence="7" id="KW-0503">Monooxygenase</keyword>
<dbReference type="InterPro" id="IPR036188">
    <property type="entry name" value="FAD/NAD-bd_sf"/>
</dbReference>
<feature type="domain" description="FAD-binding" evidence="8">
    <location>
        <begin position="6"/>
        <end position="339"/>
    </location>
</feature>
<sequence length="406" mass="43844">MNGDAYDVVVIGGGMVGAALACGLGGSPLRVAVIEDSPPPPFDPGQPHDLRVSAVSVASVNILKAVGAWRGVTGRRLCPFRRMRVWEQGGDVEFRSEDLDQPVLGYIVENRVIQWALLERLAAFPNVALFCPAEARIVEYTAAGSRIALDGGRRVEGRLLVAADGGGSRVRQIAGLGVAGWDYPQWALVLTVDTGYPQQDITWQRFTPAGPQAFLPLDGAHASLVWYEAPDQVQRLRTLPDPELLAELAARFPPELGPIARITARGSFPLKRQHALAYIKEGVALVGDAAHMIHPLAGQGVNIGLLDAAALAETLVTARREGRDIGSCSVLSRYEAMRRSNNLVMMTIMDLFYRVFGNAHPPLRLARNLGLGLADRLRPAKQMAMRYAMGLMGQLPRLARGEALVG</sequence>
<evidence type="ECO:0000256" key="5">
    <source>
        <dbReference type="ARBA" id="ARBA00022827"/>
    </source>
</evidence>
<keyword evidence="6 9" id="KW-0560">Oxidoreductase</keyword>
<dbReference type="PROSITE" id="PS01304">
    <property type="entry name" value="UBIH"/>
    <property type="match status" value="1"/>
</dbReference>
<dbReference type="PRINTS" id="PR00420">
    <property type="entry name" value="RNGMNOXGNASE"/>
</dbReference>
<comment type="cofactor">
    <cofactor evidence="1">
        <name>FAD</name>
        <dbReference type="ChEBI" id="CHEBI:57692"/>
    </cofactor>
</comment>
<dbReference type="GO" id="GO:0008682">
    <property type="term" value="F:3-demethoxyubiquinol 3-hydroxylase activity"/>
    <property type="evidence" value="ECO:0007669"/>
    <property type="project" value="UniProtKB-EC"/>
</dbReference>
<evidence type="ECO:0000256" key="6">
    <source>
        <dbReference type="ARBA" id="ARBA00023002"/>
    </source>
</evidence>
<evidence type="ECO:0000256" key="7">
    <source>
        <dbReference type="ARBA" id="ARBA00023033"/>
    </source>
</evidence>
<organism evidence="9 10">
    <name type="scientific">Candidatus Methylocalor cossyra</name>
    <dbReference type="NCBI Taxonomy" id="3108543"/>
    <lineage>
        <taxon>Bacteria</taxon>
        <taxon>Pseudomonadati</taxon>
        <taxon>Pseudomonadota</taxon>
        <taxon>Gammaproteobacteria</taxon>
        <taxon>Methylococcales</taxon>
        <taxon>Methylococcaceae</taxon>
        <taxon>Candidatus Methylocalor</taxon>
    </lineage>
</organism>
<dbReference type="NCBIfam" id="TIGR01988">
    <property type="entry name" value="Ubi-OHases"/>
    <property type="match status" value="1"/>
</dbReference>
<dbReference type="InterPro" id="IPR010971">
    <property type="entry name" value="UbiH/COQ6"/>
</dbReference>
<reference evidence="9 10" key="1">
    <citation type="submission" date="2024-04" db="EMBL/GenBank/DDBJ databases">
        <authorList>
            <person name="Cremers G."/>
        </authorList>
    </citation>
    <scope>NUCLEOTIDE SEQUENCE [LARGE SCALE GENOMIC DNA]</scope>
    <source>
        <strain evidence="9">MeCH1-AG</strain>
    </source>
</reference>
<dbReference type="SUPFAM" id="SSF51905">
    <property type="entry name" value="FAD/NAD(P)-binding domain"/>
    <property type="match status" value="1"/>
</dbReference>
<dbReference type="EC" id="1.14.99.60" evidence="9"/>
<dbReference type="PANTHER" id="PTHR43876">
    <property type="entry name" value="UBIQUINONE BIOSYNTHESIS MONOOXYGENASE COQ6, MITOCHONDRIAL"/>
    <property type="match status" value="1"/>
</dbReference>
<dbReference type="RefSeq" id="WP_348757949.1">
    <property type="nucleotide sequence ID" value="NZ_OZ026884.1"/>
</dbReference>
<keyword evidence="10" id="KW-1185">Reference proteome</keyword>
<evidence type="ECO:0000256" key="4">
    <source>
        <dbReference type="ARBA" id="ARBA00022630"/>
    </source>
</evidence>
<evidence type="ECO:0000256" key="3">
    <source>
        <dbReference type="ARBA" id="ARBA00005349"/>
    </source>
</evidence>
<comment type="similarity">
    <text evidence="3">Belongs to the UbiH/COQ6 family.</text>
</comment>
<comment type="pathway">
    <text evidence="2">Cofactor biosynthesis; ubiquinone biosynthesis.</text>
</comment>